<accession>A0A1E7JPL9</accession>
<feature type="compositionally biased region" description="Polar residues" evidence="1">
    <location>
        <begin position="1"/>
        <end position="11"/>
    </location>
</feature>
<dbReference type="Proteomes" id="UP000176087">
    <property type="component" value="Unassembled WGS sequence"/>
</dbReference>
<protein>
    <submittedName>
        <fullName evidence="2">Uncharacterized protein</fullName>
    </submittedName>
</protein>
<evidence type="ECO:0000313" key="2">
    <source>
        <dbReference type="EMBL" id="OEU90184.1"/>
    </source>
</evidence>
<comment type="caution">
    <text evidence="2">The sequence shown here is derived from an EMBL/GenBank/DDBJ whole genome shotgun (WGS) entry which is preliminary data.</text>
</comment>
<dbReference type="RefSeq" id="WP_070009041.1">
    <property type="nucleotide sequence ID" value="NZ_LJGS01000036.1"/>
</dbReference>
<evidence type="ECO:0000256" key="1">
    <source>
        <dbReference type="SAM" id="MobiDB-lite"/>
    </source>
</evidence>
<evidence type="ECO:0000313" key="3">
    <source>
        <dbReference type="Proteomes" id="UP000176087"/>
    </source>
</evidence>
<gene>
    <name evidence="2" type="ORF">AN215_11610</name>
</gene>
<proteinExistence type="predicted"/>
<dbReference type="AlphaFoldDB" id="A0A1E7JPL9"/>
<reference evidence="2 3" key="1">
    <citation type="journal article" date="2016" name="Front. Microbiol.">
        <title>Comparative Genomics Analysis of Streptomyces Species Reveals Their Adaptation to the Marine Environment and Their Diversity at the Genomic Level.</title>
        <authorList>
            <person name="Tian X."/>
            <person name="Zhang Z."/>
            <person name="Yang T."/>
            <person name="Chen M."/>
            <person name="Li J."/>
            <person name="Chen F."/>
            <person name="Yang J."/>
            <person name="Li W."/>
            <person name="Zhang B."/>
            <person name="Zhang Z."/>
            <person name="Wu J."/>
            <person name="Zhang C."/>
            <person name="Long L."/>
            <person name="Xiao J."/>
        </authorList>
    </citation>
    <scope>NUCLEOTIDE SEQUENCE [LARGE SCALE GENOMIC DNA]</scope>
    <source>
        <strain evidence="2 3">SCSIO 10390</strain>
    </source>
</reference>
<organism evidence="2 3">
    <name type="scientific">Streptomyces abyssalis</name>
    <dbReference type="NCBI Taxonomy" id="933944"/>
    <lineage>
        <taxon>Bacteria</taxon>
        <taxon>Bacillati</taxon>
        <taxon>Actinomycetota</taxon>
        <taxon>Actinomycetes</taxon>
        <taxon>Kitasatosporales</taxon>
        <taxon>Streptomycetaceae</taxon>
        <taxon>Streptomyces</taxon>
    </lineage>
</organism>
<keyword evidence="3" id="KW-1185">Reference proteome</keyword>
<dbReference type="EMBL" id="LJGT01000038">
    <property type="protein sequence ID" value="OEU90184.1"/>
    <property type="molecule type" value="Genomic_DNA"/>
</dbReference>
<feature type="region of interest" description="Disordered" evidence="1">
    <location>
        <begin position="1"/>
        <end position="59"/>
    </location>
</feature>
<name>A0A1E7JPL9_9ACTN</name>
<sequence>MRQQATPTATLERTVYRAGKSSVSGESFSDAEAPAVSRSNITGQTAHGKHVCETGGTAT</sequence>